<feature type="transmembrane region" description="Helical" evidence="2">
    <location>
        <begin position="95"/>
        <end position="114"/>
    </location>
</feature>
<keyword evidence="2" id="KW-1133">Transmembrane helix</keyword>
<gene>
    <name evidence="3" type="ORF">DI555_07050</name>
</gene>
<proteinExistence type="predicted"/>
<feature type="region of interest" description="Disordered" evidence="1">
    <location>
        <begin position="54"/>
        <end position="75"/>
    </location>
</feature>
<feature type="compositionally biased region" description="Basic and acidic residues" evidence="1">
    <location>
        <begin position="58"/>
        <end position="67"/>
    </location>
</feature>
<accession>A0A2W5QDX0</accession>
<keyword evidence="2" id="KW-0812">Transmembrane</keyword>
<evidence type="ECO:0000256" key="2">
    <source>
        <dbReference type="SAM" id="Phobius"/>
    </source>
</evidence>
<comment type="caution">
    <text evidence="3">The sequence shown here is derived from an EMBL/GenBank/DDBJ whole genome shotgun (WGS) entry which is preliminary data.</text>
</comment>
<dbReference type="AlphaFoldDB" id="A0A2W5QDX0"/>
<dbReference type="Proteomes" id="UP000249082">
    <property type="component" value="Unassembled WGS sequence"/>
</dbReference>
<dbReference type="EMBL" id="QFPX01000005">
    <property type="protein sequence ID" value="PZQ55777.1"/>
    <property type="molecule type" value="Genomic_DNA"/>
</dbReference>
<protein>
    <submittedName>
        <fullName evidence="3">Uncharacterized protein</fullName>
    </submittedName>
</protein>
<evidence type="ECO:0000256" key="1">
    <source>
        <dbReference type="SAM" id="MobiDB-lite"/>
    </source>
</evidence>
<evidence type="ECO:0000313" key="4">
    <source>
        <dbReference type="Proteomes" id="UP000249082"/>
    </source>
</evidence>
<sequence>MDRDEEAARRENVRRSYYQRFSDQGEESVRADLANRVLRGREARWAQDWISSLDDERESNREKRRDEISEETLSEARKANSIAERAIAKATMANTIAIIASIIAVAAIAVSIGTEVFSD</sequence>
<keyword evidence="2" id="KW-0472">Membrane</keyword>
<organism evidence="3 4">
    <name type="scientific">Novosphingobium pentaromativorans</name>
    <dbReference type="NCBI Taxonomy" id="205844"/>
    <lineage>
        <taxon>Bacteria</taxon>
        <taxon>Pseudomonadati</taxon>
        <taxon>Pseudomonadota</taxon>
        <taxon>Alphaproteobacteria</taxon>
        <taxon>Sphingomonadales</taxon>
        <taxon>Sphingomonadaceae</taxon>
        <taxon>Novosphingobium</taxon>
    </lineage>
</organism>
<name>A0A2W5QDX0_9SPHN</name>
<reference evidence="3 4" key="1">
    <citation type="submission" date="2017-08" db="EMBL/GenBank/DDBJ databases">
        <title>Infants hospitalized years apart are colonized by the same room-sourced microbial strains.</title>
        <authorList>
            <person name="Brooks B."/>
            <person name="Olm M.R."/>
            <person name="Firek B.A."/>
            <person name="Baker R."/>
            <person name="Thomas B.C."/>
            <person name="Morowitz M.J."/>
            <person name="Banfield J.F."/>
        </authorList>
    </citation>
    <scope>NUCLEOTIDE SEQUENCE [LARGE SCALE GENOMIC DNA]</scope>
    <source>
        <strain evidence="3">S2_005_002_R2_33</strain>
    </source>
</reference>
<evidence type="ECO:0000313" key="3">
    <source>
        <dbReference type="EMBL" id="PZQ55777.1"/>
    </source>
</evidence>